<dbReference type="InterPro" id="IPR007435">
    <property type="entry name" value="DUF484"/>
</dbReference>
<organism evidence="2">
    <name type="scientific">Sedimenticola thiotaurini</name>
    <dbReference type="NCBI Taxonomy" id="1543721"/>
    <lineage>
        <taxon>Bacteria</taxon>
        <taxon>Pseudomonadati</taxon>
        <taxon>Pseudomonadota</taxon>
        <taxon>Gammaproteobacteria</taxon>
        <taxon>Chromatiales</taxon>
        <taxon>Sedimenticolaceae</taxon>
        <taxon>Sedimenticola</taxon>
    </lineage>
</organism>
<dbReference type="InterPro" id="IPR029016">
    <property type="entry name" value="GAF-like_dom_sf"/>
</dbReference>
<dbReference type="AlphaFoldDB" id="A0A831RMS7"/>
<keyword evidence="1" id="KW-0175">Coiled coil</keyword>
<protein>
    <submittedName>
        <fullName evidence="2">DUF484 family protein</fullName>
    </submittedName>
</protein>
<name>A0A831RMS7_9GAMM</name>
<dbReference type="Pfam" id="PF04340">
    <property type="entry name" value="DUF484"/>
    <property type="match status" value="1"/>
</dbReference>
<sequence length="226" mass="25582">MNTQSGETMDRDALEQTVVDYLREQPDFFNRHPDLLQALDLSHQSGGAVSLIERQVKGLREEAARYRRKLDEFIDVARENDELNRRLHQLTLTLIEAVSFDEVINALEDKLHEDFQAEAVELHLFSSAEADRDTHPELDGFREFLDANRPRCGRLPRAQLDYLFGPQAGDVRSTALIPIVGQGLLGLLAFGSYDADRFHPAMGTEYLTRLGEIVTKTLEVVSEPGF</sequence>
<gene>
    <name evidence="2" type="ORF">ENI96_02970</name>
</gene>
<comment type="caution">
    <text evidence="2">The sequence shown here is derived from an EMBL/GenBank/DDBJ whole genome shotgun (WGS) entry which is preliminary data.</text>
</comment>
<evidence type="ECO:0000256" key="1">
    <source>
        <dbReference type="SAM" id="Coils"/>
    </source>
</evidence>
<feature type="coiled-coil region" evidence="1">
    <location>
        <begin position="49"/>
        <end position="76"/>
    </location>
</feature>
<reference evidence="2" key="1">
    <citation type="journal article" date="2020" name="mSystems">
        <title>Genome- and Community-Level Interaction Insights into Carbon Utilization and Element Cycling Functions of Hydrothermarchaeota in Hydrothermal Sediment.</title>
        <authorList>
            <person name="Zhou Z."/>
            <person name="Liu Y."/>
            <person name="Xu W."/>
            <person name="Pan J."/>
            <person name="Luo Z.H."/>
            <person name="Li M."/>
        </authorList>
    </citation>
    <scope>NUCLEOTIDE SEQUENCE [LARGE SCALE GENOMIC DNA]</scope>
    <source>
        <strain evidence="2">HyVt-443</strain>
    </source>
</reference>
<dbReference type="EMBL" id="DRKP01000038">
    <property type="protein sequence ID" value="HEB95379.1"/>
    <property type="molecule type" value="Genomic_DNA"/>
</dbReference>
<dbReference type="SUPFAM" id="SSF55781">
    <property type="entry name" value="GAF domain-like"/>
    <property type="match status" value="1"/>
</dbReference>
<dbReference type="PANTHER" id="PTHR38765:SF1">
    <property type="entry name" value="DUF484 DOMAIN-CONTAINING PROTEIN"/>
    <property type="match status" value="1"/>
</dbReference>
<dbReference type="Proteomes" id="UP000886251">
    <property type="component" value="Unassembled WGS sequence"/>
</dbReference>
<accession>A0A831RMS7</accession>
<proteinExistence type="predicted"/>
<dbReference type="PANTHER" id="PTHR38765">
    <property type="entry name" value="DUF484 DOMAIN-CONTAINING PROTEIN"/>
    <property type="match status" value="1"/>
</dbReference>
<evidence type="ECO:0000313" key="2">
    <source>
        <dbReference type="EMBL" id="HEB95379.1"/>
    </source>
</evidence>
<dbReference type="Gene3D" id="3.30.450.40">
    <property type="match status" value="1"/>
</dbReference>